<feature type="non-terminal residue" evidence="1">
    <location>
        <position position="1"/>
    </location>
</feature>
<sequence length="88" mass="9665">NQGEIVATGFAYSTHPEQLDMVVDPNDAAISRGGSFELTRVAYWGPNTGKINDAISQALERVYLGDQDVTEAFEQANEEIQGYLDEVQ</sequence>
<protein>
    <recommendedName>
        <fullName evidence="2">ABC transporter substrate-binding protein</fullName>
    </recommendedName>
</protein>
<evidence type="ECO:0008006" key="2">
    <source>
        <dbReference type="Google" id="ProtNLM"/>
    </source>
</evidence>
<proteinExistence type="predicted"/>
<evidence type="ECO:0000313" key="1">
    <source>
        <dbReference type="EMBL" id="VAW40600.1"/>
    </source>
</evidence>
<dbReference type="AlphaFoldDB" id="A0A3B0VJ71"/>
<gene>
    <name evidence="1" type="ORF">MNBD_CHLOROFLEXI01-4480</name>
</gene>
<accession>A0A3B0VJ71</accession>
<organism evidence="1">
    <name type="scientific">hydrothermal vent metagenome</name>
    <dbReference type="NCBI Taxonomy" id="652676"/>
    <lineage>
        <taxon>unclassified sequences</taxon>
        <taxon>metagenomes</taxon>
        <taxon>ecological metagenomes</taxon>
    </lineage>
</organism>
<dbReference type="EMBL" id="UOEU01000804">
    <property type="protein sequence ID" value="VAW40600.1"/>
    <property type="molecule type" value="Genomic_DNA"/>
</dbReference>
<dbReference type="Gene3D" id="3.40.190.10">
    <property type="entry name" value="Periplasmic binding protein-like II"/>
    <property type="match status" value="1"/>
</dbReference>
<reference evidence="1" key="1">
    <citation type="submission" date="2018-06" db="EMBL/GenBank/DDBJ databases">
        <authorList>
            <person name="Zhirakovskaya E."/>
        </authorList>
    </citation>
    <scope>NUCLEOTIDE SEQUENCE</scope>
</reference>
<name>A0A3B0VJ71_9ZZZZ</name>